<name>A0ACC3YWJ1_COLTU</name>
<organism evidence="1 2">
    <name type="scientific">Colletotrichum truncatum</name>
    <name type="common">Anthracnose fungus</name>
    <name type="synonym">Colletotrichum capsici</name>
    <dbReference type="NCBI Taxonomy" id="5467"/>
    <lineage>
        <taxon>Eukaryota</taxon>
        <taxon>Fungi</taxon>
        <taxon>Dikarya</taxon>
        <taxon>Ascomycota</taxon>
        <taxon>Pezizomycotina</taxon>
        <taxon>Sordariomycetes</taxon>
        <taxon>Hypocreomycetidae</taxon>
        <taxon>Glomerellales</taxon>
        <taxon>Glomerellaceae</taxon>
        <taxon>Colletotrichum</taxon>
        <taxon>Colletotrichum truncatum species complex</taxon>
    </lineage>
</organism>
<protein>
    <submittedName>
        <fullName evidence="1">Acid ceramidase 1</fullName>
    </submittedName>
</protein>
<dbReference type="EMBL" id="VUJX02000005">
    <property type="protein sequence ID" value="KAL0936157.1"/>
    <property type="molecule type" value="Genomic_DNA"/>
</dbReference>
<comment type="caution">
    <text evidence="1">The sequence shown here is derived from an EMBL/GenBank/DDBJ whole genome shotgun (WGS) entry which is preliminary data.</text>
</comment>
<proteinExistence type="predicted"/>
<accession>A0ACC3YWJ1</accession>
<gene>
    <name evidence="1" type="ORF">CTRU02_208372</name>
</gene>
<reference evidence="1 2" key="1">
    <citation type="journal article" date="2020" name="Phytopathology">
        <title>Genome Sequence Resources of Colletotrichum truncatum, C. plurivorum, C. musicola, and C. sojae: Four Species Pathogenic to Soybean (Glycine max).</title>
        <authorList>
            <person name="Rogerio F."/>
            <person name="Boufleur T.R."/>
            <person name="Ciampi-Guillardi M."/>
            <person name="Sukno S.A."/>
            <person name="Thon M.R."/>
            <person name="Massola Junior N.S."/>
            <person name="Baroncelli R."/>
        </authorList>
    </citation>
    <scope>NUCLEOTIDE SEQUENCE [LARGE SCALE GENOMIC DNA]</scope>
    <source>
        <strain evidence="1 2">CMES1059</strain>
    </source>
</reference>
<evidence type="ECO:0000313" key="1">
    <source>
        <dbReference type="EMBL" id="KAL0936157.1"/>
    </source>
</evidence>
<keyword evidence="2" id="KW-1185">Reference proteome</keyword>
<evidence type="ECO:0000313" key="2">
    <source>
        <dbReference type="Proteomes" id="UP000805649"/>
    </source>
</evidence>
<sequence>MPSAKVPTYRIDLSLPPGQRYTQIAKDFAGELQAIAPLYDLVLAQILVYRPIISVVKLIVRLCLRRVFNDDETKEIHSISKVAGIDLHLLVALNTLLDCLLGCTSGTVPVRGNTEGSPTHLMHFRTLDWGMPQLGNLLVSLEFVDSKSTQPGKVLARSVSYAGFVGSLTGVRPGLSMSLNHRPLLNAKTKSSIFHQVLVLLGLRPSISSQLRQVLLDPHLGVVGVTQQQSDSGLVAFAKSFIKKPSPPCYLIFSTPSEAVVIQKDFIGGNIKVTHDFIAQANHDTDHTMCCGAKEFHHRSLALGDSTLIPPEDAWLSQSAERQNFVHDNWKAYCRRGVDQRSEDSTNYSFTQNGSCIMSALTSDGGDEKVTGVTPEVLQKWVLSEPVFNEYTHFATVMDPLSGDFVCLERRL</sequence>
<dbReference type="Proteomes" id="UP000805649">
    <property type="component" value="Unassembled WGS sequence"/>
</dbReference>